<evidence type="ECO:0000313" key="2">
    <source>
        <dbReference type="Proteomes" id="UP000004095"/>
    </source>
</evidence>
<organism evidence="1 2">
    <name type="scientific">Microscilla marina ATCC 23134</name>
    <dbReference type="NCBI Taxonomy" id="313606"/>
    <lineage>
        <taxon>Bacteria</taxon>
        <taxon>Pseudomonadati</taxon>
        <taxon>Bacteroidota</taxon>
        <taxon>Cytophagia</taxon>
        <taxon>Cytophagales</taxon>
        <taxon>Microscillaceae</taxon>
        <taxon>Microscilla</taxon>
    </lineage>
</organism>
<proteinExistence type="predicted"/>
<dbReference type="EMBL" id="AAWS01000017">
    <property type="protein sequence ID" value="EAY28218.1"/>
    <property type="molecule type" value="Genomic_DNA"/>
</dbReference>
<dbReference type="Proteomes" id="UP000004095">
    <property type="component" value="Unassembled WGS sequence"/>
</dbReference>
<dbReference type="AlphaFoldDB" id="A1ZN37"/>
<reference evidence="1 2" key="1">
    <citation type="submission" date="2007-01" db="EMBL/GenBank/DDBJ databases">
        <authorList>
            <person name="Haygood M."/>
            <person name="Podell S."/>
            <person name="Anderson C."/>
            <person name="Hopkinson B."/>
            <person name="Roe K."/>
            <person name="Barbeau K."/>
            <person name="Gaasterland T."/>
            <person name="Ferriera S."/>
            <person name="Johnson J."/>
            <person name="Kravitz S."/>
            <person name="Beeson K."/>
            <person name="Sutton G."/>
            <person name="Rogers Y.-H."/>
            <person name="Friedman R."/>
            <person name="Frazier M."/>
            <person name="Venter J.C."/>
        </authorList>
    </citation>
    <scope>NUCLEOTIDE SEQUENCE [LARGE SCALE GENOMIC DNA]</scope>
    <source>
        <strain evidence="1 2">ATCC 23134</strain>
    </source>
</reference>
<evidence type="ECO:0000313" key="1">
    <source>
        <dbReference type="EMBL" id="EAY28218.1"/>
    </source>
</evidence>
<protein>
    <submittedName>
        <fullName evidence="1">Uncharacterized protein</fullName>
    </submittedName>
</protein>
<comment type="caution">
    <text evidence="1">The sequence shown here is derived from an EMBL/GenBank/DDBJ whole genome shotgun (WGS) entry which is preliminary data.</text>
</comment>
<gene>
    <name evidence="1" type="ORF">M23134_03479</name>
</gene>
<name>A1ZN37_MICM2</name>
<keyword evidence="2" id="KW-1185">Reference proteome</keyword>
<sequence>MQRSIWTKKSPEMGSLFFVCSLKLQALKNIHFACSKPYY</sequence>
<accession>A1ZN37</accession>